<dbReference type="InterPro" id="IPR051086">
    <property type="entry name" value="RNase_D-like"/>
</dbReference>
<organism evidence="3">
    <name type="scientific">freshwater metagenome</name>
    <dbReference type="NCBI Taxonomy" id="449393"/>
    <lineage>
        <taxon>unclassified sequences</taxon>
        <taxon>metagenomes</taxon>
        <taxon>ecological metagenomes</taxon>
    </lineage>
</organism>
<dbReference type="Gene3D" id="1.10.150.80">
    <property type="entry name" value="HRDC domain"/>
    <property type="match status" value="2"/>
</dbReference>
<dbReference type="GO" id="GO:0003676">
    <property type="term" value="F:nucleic acid binding"/>
    <property type="evidence" value="ECO:0007669"/>
    <property type="project" value="InterPro"/>
</dbReference>
<evidence type="ECO:0000256" key="1">
    <source>
        <dbReference type="SAM" id="MobiDB-lite"/>
    </source>
</evidence>
<reference evidence="3" key="1">
    <citation type="submission" date="2020-05" db="EMBL/GenBank/DDBJ databases">
        <authorList>
            <person name="Chiriac C."/>
            <person name="Salcher M."/>
            <person name="Ghai R."/>
            <person name="Kavagutti S V."/>
        </authorList>
    </citation>
    <scope>NUCLEOTIDE SEQUENCE</scope>
</reference>
<accession>A0A6J6DMA1</accession>
<dbReference type="GO" id="GO:0006139">
    <property type="term" value="P:nucleobase-containing compound metabolic process"/>
    <property type="evidence" value="ECO:0007669"/>
    <property type="project" value="InterPro"/>
</dbReference>
<gene>
    <name evidence="3" type="ORF">UFOPK1683_00192</name>
</gene>
<proteinExistence type="predicted"/>
<dbReference type="InterPro" id="IPR041605">
    <property type="entry name" value="Exo_C"/>
</dbReference>
<dbReference type="InterPro" id="IPR010997">
    <property type="entry name" value="HRDC-like_sf"/>
</dbReference>
<feature type="domain" description="3'-5' exonuclease" evidence="2">
    <location>
        <begin position="13"/>
        <end position="183"/>
    </location>
</feature>
<protein>
    <submittedName>
        <fullName evidence="3">Unannotated protein</fullName>
    </submittedName>
</protein>
<dbReference type="InterPro" id="IPR002562">
    <property type="entry name" value="3'-5'_exonuclease_dom"/>
</dbReference>
<dbReference type="CDD" id="cd06142">
    <property type="entry name" value="RNaseD_exo"/>
    <property type="match status" value="1"/>
</dbReference>
<dbReference type="InterPro" id="IPR044876">
    <property type="entry name" value="HRDC_dom_sf"/>
</dbReference>
<dbReference type="AlphaFoldDB" id="A0A6J6DMA1"/>
<dbReference type="SUPFAM" id="SSF53098">
    <property type="entry name" value="Ribonuclease H-like"/>
    <property type="match status" value="1"/>
</dbReference>
<dbReference type="InterPro" id="IPR036397">
    <property type="entry name" value="RNaseH_sf"/>
</dbReference>
<name>A0A6J6DMA1_9ZZZZ</name>
<dbReference type="Pfam" id="PF18305">
    <property type="entry name" value="DNA_pol_A_exoN"/>
    <property type="match status" value="1"/>
</dbReference>
<feature type="region of interest" description="Disordered" evidence="1">
    <location>
        <begin position="412"/>
        <end position="434"/>
    </location>
</feature>
<dbReference type="Gene3D" id="3.30.420.10">
    <property type="entry name" value="Ribonuclease H-like superfamily/Ribonuclease H"/>
    <property type="match status" value="1"/>
</dbReference>
<dbReference type="Pfam" id="PF01612">
    <property type="entry name" value="DNA_pol_A_exo1"/>
    <property type="match status" value="1"/>
</dbReference>
<sequence length="434" mass="48684">MAELLTAPYDGLPKLIATQSQFEEMLTQLAQGNGPFAVDAERASGYRYSARAYLIQIKRTGGGLHLIDPIPFGTDHALFQRLNQLWQNEEVILHASTQDLPCLRELGLNPTRLFDTELAGRIAGMPRVALGTLTETILDISLAKEHSAQDWSIRPLPDDWLTYAALDVELLVDLRDEIEKILEDKGKLSWAEEEFSAILTAPAAAKRVDPWRRTSGSHKLRKREELVVVRELWIKRDELARELDISQGRLLSDLAISTLAIASQIQPLTSKKQLEKALRPIGIRARWMEYCDLWITAIEGALAIPTEELPPLKVKGDGLPHIKIWRERFPEKYIPLSHARARLADAASERELPVENLLTPEFMRKICWNYGGSSALVTDIASDLASWGARQWQIEITAPILSACLDEKEALPEPAKEEALEQEGEIEEEKGVSG</sequence>
<dbReference type="SUPFAM" id="SSF47819">
    <property type="entry name" value="HRDC-like"/>
    <property type="match status" value="1"/>
</dbReference>
<dbReference type="PANTHER" id="PTHR47649">
    <property type="entry name" value="RIBONUCLEASE D"/>
    <property type="match status" value="1"/>
</dbReference>
<evidence type="ECO:0000259" key="2">
    <source>
        <dbReference type="SMART" id="SM00474"/>
    </source>
</evidence>
<dbReference type="PANTHER" id="PTHR47649:SF1">
    <property type="entry name" value="RIBONUCLEASE D"/>
    <property type="match status" value="1"/>
</dbReference>
<evidence type="ECO:0000313" key="3">
    <source>
        <dbReference type="EMBL" id="CAB4562308.1"/>
    </source>
</evidence>
<dbReference type="InterPro" id="IPR012337">
    <property type="entry name" value="RNaseH-like_sf"/>
</dbReference>
<dbReference type="EMBL" id="CAEZTL010000008">
    <property type="protein sequence ID" value="CAB4562308.1"/>
    <property type="molecule type" value="Genomic_DNA"/>
</dbReference>
<dbReference type="GO" id="GO:0000166">
    <property type="term" value="F:nucleotide binding"/>
    <property type="evidence" value="ECO:0007669"/>
    <property type="project" value="InterPro"/>
</dbReference>
<dbReference type="SMART" id="SM00474">
    <property type="entry name" value="35EXOc"/>
    <property type="match status" value="1"/>
</dbReference>
<dbReference type="GO" id="GO:0008408">
    <property type="term" value="F:3'-5' exonuclease activity"/>
    <property type="evidence" value="ECO:0007669"/>
    <property type="project" value="InterPro"/>
</dbReference>